<comment type="caution">
    <text evidence="4">The sequence shown here is derived from an EMBL/GenBank/DDBJ whole genome shotgun (WGS) entry which is preliminary data.</text>
</comment>
<evidence type="ECO:0000313" key="4">
    <source>
        <dbReference type="EMBL" id="CAL4148934.1"/>
    </source>
</evidence>
<dbReference type="PANTHER" id="PTHR13627:SF31">
    <property type="entry name" value="RIBITOL 5-PHOSPHATE TRANSFERASE FKRP"/>
    <property type="match status" value="1"/>
</dbReference>
<reference evidence="4 5" key="1">
    <citation type="submission" date="2024-05" db="EMBL/GenBank/DDBJ databases">
        <authorList>
            <person name="Wallberg A."/>
        </authorList>
    </citation>
    <scope>NUCLEOTIDE SEQUENCE [LARGE SCALE GENOMIC DNA]</scope>
</reference>
<name>A0AAV2RZ24_MEGNR</name>
<protein>
    <recommendedName>
        <fullName evidence="6">Fukutin-related protein</fullName>
    </recommendedName>
</protein>
<keyword evidence="1" id="KW-0472">Membrane</keyword>
<dbReference type="Pfam" id="PF22921">
    <property type="entry name" value="FKRP_N"/>
    <property type="match status" value="1"/>
</dbReference>
<evidence type="ECO:0000259" key="2">
    <source>
        <dbReference type="Pfam" id="PF04991"/>
    </source>
</evidence>
<feature type="transmembrane region" description="Helical" evidence="1">
    <location>
        <begin position="12"/>
        <end position="29"/>
    </location>
</feature>
<evidence type="ECO:0000256" key="1">
    <source>
        <dbReference type="SAM" id="Phobius"/>
    </source>
</evidence>
<accession>A0AAV2RZ24</accession>
<feature type="domain" description="FKRP stem" evidence="3">
    <location>
        <begin position="66"/>
        <end position="285"/>
    </location>
</feature>
<keyword evidence="5" id="KW-1185">Reference proteome</keyword>
<keyword evidence="1" id="KW-0812">Transmembrane</keyword>
<feature type="domain" description="LicD/FKTN/FKRP nucleotidyltransferase" evidence="2">
    <location>
        <begin position="346"/>
        <end position="408"/>
    </location>
</feature>
<dbReference type="GO" id="GO:0005794">
    <property type="term" value="C:Golgi apparatus"/>
    <property type="evidence" value="ECO:0007669"/>
    <property type="project" value="TreeGrafter"/>
</dbReference>
<sequence>MPSERSFRKGLVFLSYWTKIFIVPMILLIDFKRDHLFKNIESAVVGIALDIYHILHCEFTFCDINVINNKVKFLQNLIRSCQILDMKAFEIYPLPSACKTSTSVLVLQPDLLRQPPDLRILLKPYRYTLLLPDGARCSSPAQLLDLVEFLNSVDSTVVAVGVGGEGGSSPLTCHHYKLDVAAWTLIKAPVPDATEACDAVSGRAAMMLTTMHLLQITQSLLRPLPLSLGIQGAARGWKVHIERGGRLGEGRQLYDNQHLQWKRESAEEERRKILFSALGIKKVVEAGGKVQWYGCNKSTPRCFPSVVGDTPEYLYRGRWTPPCCLEGLRIVARHVFEVLRGCRARWWLEGGSLLGAVRHGDIIPWDYDVDIGIYATDIDRCPQVKSSRWQTLEDTQGFVWQKATEGNFYRVHYSAANHLHVDIFPFSPHGGMMMRNGAWSTGHQQDVDFPEHYLRPLSSITFAGVLASAPNNVRDFLEFKFGSGSIENPQYPNPDIMHLKCMFHKHNISVLT</sequence>
<organism evidence="4 5">
    <name type="scientific">Meganyctiphanes norvegica</name>
    <name type="common">Northern krill</name>
    <name type="synonym">Thysanopoda norvegica</name>
    <dbReference type="NCBI Taxonomy" id="48144"/>
    <lineage>
        <taxon>Eukaryota</taxon>
        <taxon>Metazoa</taxon>
        <taxon>Ecdysozoa</taxon>
        <taxon>Arthropoda</taxon>
        <taxon>Crustacea</taxon>
        <taxon>Multicrustacea</taxon>
        <taxon>Malacostraca</taxon>
        <taxon>Eumalacostraca</taxon>
        <taxon>Eucarida</taxon>
        <taxon>Euphausiacea</taxon>
        <taxon>Euphausiidae</taxon>
        <taxon>Meganyctiphanes</taxon>
    </lineage>
</organism>
<dbReference type="EMBL" id="CAXKWB010036725">
    <property type="protein sequence ID" value="CAL4148934.1"/>
    <property type="molecule type" value="Genomic_DNA"/>
</dbReference>
<dbReference type="InterPro" id="IPR007074">
    <property type="entry name" value="LicD/FKTN/FKRP_NTP_transf"/>
</dbReference>
<gene>
    <name evidence="4" type="ORF">MNOR_LOCUS30308</name>
</gene>
<evidence type="ECO:0000313" key="5">
    <source>
        <dbReference type="Proteomes" id="UP001497623"/>
    </source>
</evidence>
<dbReference type="InterPro" id="IPR055105">
    <property type="entry name" value="FKRP_N"/>
</dbReference>
<dbReference type="Proteomes" id="UP001497623">
    <property type="component" value="Unassembled WGS sequence"/>
</dbReference>
<keyword evidence="1" id="KW-1133">Transmembrane helix</keyword>
<dbReference type="InterPro" id="IPR052613">
    <property type="entry name" value="LicD_transferase"/>
</dbReference>
<dbReference type="AlphaFoldDB" id="A0AAV2RZ24"/>
<dbReference type="Pfam" id="PF04991">
    <property type="entry name" value="LicD"/>
    <property type="match status" value="1"/>
</dbReference>
<evidence type="ECO:0008006" key="6">
    <source>
        <dbReference type="Google" id="ProtNLM"/>
    </source>
</evidence>
<dbReference type="PANTHER" id="PTHR13627">
    <property type="entry name" value="FUKUTIN RELATED PROTEIN"/>
    <property type="match status" value="1"/>
</dbReference>
<feature type="non-terminal residue" evidence="4">
    <location>
        <position position="512"/>
    </location>
</feature>
<evidence type="ECO:0000259" key="3">
    <source>
        <dbReference type="Pfam" id="PF22921"/>
    </source>
</evidence>
<proteinExistence type="predicted"/>
<dbReference type="GO" id="GO:0035269">
    <property type="term" value="P:protein O-linked glycosylation via mannose"/>
    <property type="evidence" value="ECO:0007669"/>
    <property type="project" value="TreeGrafter"/>
</dbReference>